<dbReference type="PANTHER" id="PTHR10264:SF19">
    <property type="entry name" value="AT06885P-RELATED"/>
    <property type="match status" value="1"/>
</dbReference>
<organism evidence="2 3">
    <name type="scientific">Angiostrongylus cantonensis</name>
    <name type="common">Rat lungworm</name>
    <dbReference type="NCBI Taxonomy" id="6313"/>
    <lineage>
        <taxon>Eukaryota</taxon>
        <taxon>Metazoa</taxon>
        <taxon>Ecdysozoa</taxon>
        <taxon>Nematoda</taxon>
        <taxon>Chromadorea</taxon>
        <taxon>Rhabditida</taxon>
        <taxon>Rhabditina</taxon>
        <taxon>Rhabditomorpha</taxon>
        <taxon>Strongyloidea</taxon>
        <taxon>Metastrongylidae</taxon>
        <taxon>Angiostrongylus</taxon>
    </lineage>
</organism>
<name>A0A0K0D2P1_ANGCA</name>
<dbReference type="Pfam" id="PF01145">
    <property type="entry name" value="Band_7"/>
    <property type="match status" value="1"/>
</dbReference>
<accession>A0A0K0D2P1</accession>
<evidence type="ECO:0000313" key="3">
    <source>
        <dbReference type="WBParaSite" id="ACAC_0000433601-mRNA-1"/>
    </source>
</evidence>
<dbReference type="WBParaSite" id="ACAC_0000433601-mRNA-1">
    <property type="protein sequence ID" value="ACAC_0000433601-mRNA-1"/>
    <property type="gene ID" value="ACAC_0000433601"/>
</dbReference>
<dbReference type="PANTHER" id="PTHR10264">
    <property type="entry name" value="BAND 7 PROTEIN-RELATED"/>
    <property type="match status" value="1"/>
</dbReference>
<sequence>MNNHISSEKNIVSYLLFLLCENLLEPDEIGKDQKQQCAHNCNITNKFTNGFRANANASITSRLLHLLLAIFEFVISRAHASLGASKCCILQVVQEYERAVIFRLGRLLPGGARGPGIFFILPCIDSYKKIDLRVVSFDVPPQEVFFFIDVPNKFVVLRTSFIVFGAL</sequence>
<evidence type="ECO:0000313" key="2">
    <source>
        <dbReference type="Proteomes" id="UP000035642"/>
    </source>
</evidence>
<reference evidence="2" key="1">
    <citation type="submission" date="2012-09" db="EMBL/GenBank/DDBJ databases">
        <authorList>
            <person name="Martin A.A."/>
        </authorList>
    </citation>
    <scope>NUCLEOTIDE SEQUENCE</scope>
</reference>
<keyword evidence="2" id="KW-1185">Reference proteome</keyword>
<evidence type="ECO:0000259" key="1">
    <source>
        <dbReference type="Pfam" id="PF01145"/>
    </source>
</evidence>
<dbReference type="STRING" id="6313.A0A0K0D2P1"/>
<dbReference type="Proteomes" id="UP000035642">
    <property type="component" value="Unassembled WGS sequence"/>
</dbReference>
<dbReference type="GO" id="GO:0005886">
    <property type="term" value="C:plasma membrane"/>
    <property type="evidence" value="ECO:0007669"/>
    <property type="project" value="InterPro"/>
</dbReference>
<dbReference type="InterPro" id="IPR043202">
    <property type="entry name" value="Band-7_stomatin-like"/>
</dbReference>
<dbReference type="InterPro" id="IPR001107">
    <property type="entry name" value="Band_7"/>
</dbReference>
<feature type="domain" description="Band 7" evidence="1">
    <location>
        <begin position="92"/>
        <end position="144"/>
    </location>
</feature>
<dbReference type="AlphaFoldDB" id="A0A0K0D2P1"/>
<protein>
    <submittedName>
        <fullName evidence="3">PHB domain-containing protein</fullName>
    </submittedName>
</protein>
<reference evidence="3" key="2">
    <citation type="submission" date="2017-02" db="UniProtKB">
        <authorList>
            <consortium name="WormBaseParasite"/>
        </authorList>
    </citation>
    <scope>IDENTIFICATION</scope>
</reference>
<proteinExistence type="predicted"/>